<dbReference type="PANTHER" id="PTHR35394:SF5">
    <property type="entry name" value="DUF3176 DOMAIN-CONTAINING PROTEIN"/>
    <property type="match status" value="1"/>
</dbReference>
<keyword evidence="2" id="KW-1133">Transmembrane helix</keyword>
<reference evidence="4" key="1">
    <citation type="journal article" date="2022" name="Microb. Genom.">
        <title>A global pangenome for the wheat fungal pathogen Pyrenophora tritici-repentis and prediction of effector protein structural homology.</title>
        <authorList>
            <person name="Moolhuijzen P.M."/>
            <person name="See P.T."/>
            <person name="Shi G."/>
            <person name="Powell H.R."/>
            <person name="Cockram J."/>
            <person name="Jorgensen L.N."/>
            <person name="Benslimane H."/>
            <person name="Strelkov S.E."/>
            <person name="Turner J."/>
            <person name="Liu Z."/>
            <person name="Moffat C.S."/>
        </authorList>
    </citation>
    <scope>NUCLEOTIDE SEQUENCE [LARGE SCALE GENOMIC DNA]</scope>
</reference>
<dbReference type="InterPro" id="IPR021514">
    <property type="entry name" value="DUF3176"/>
</dbReference>
<keyword evidence="2" id="KW-0472">Membrane</keyword>
<dbReference type="EMBL" id="NRDI02000009">
    <property type="protein sequence ID" value="KAI1513561.1"/>
    <property type="molecule type" value="Genomic_DNA"/>
</dbReference>
<organism evidence="3 4">
    <name type="scientific">Pyrenophora tritici-repentis</name>
    <dbReference type="NCBI Taxonomy" id="45151"/>
    <lineage>
        <taxon>Eukaryota</taxon>
        <taxon>Fungi</taxon>
        <taxon>Dikarya</taxon>
        <taxon>Ascomycota</taxon>
        <taxon>Pezizomycotina</taxon>
        <taxon>Dothideomycetes</taxon>
        <taxon>Pleosporomycetidae</taxon>
        <taxon>Pleosporales</taxon>
        <taxon>Pleosporineae</taxon>
        <taxon>Pleosporaceae</taxon>
        <taxon>Pyrenophora</taxon>
    </lineage>
</organism>
<comment type="caution">
    <text evidence="3">The sequence shown here is derived from an EMBL/GenBank/DDBJ whole genome shotgun (WGS) entry which is preliminary data.</text>
</comment>
<sequence>MSRPQKSPMNWPAYPDIPIYLDTGDERATAKTYGTTPTTPTTPEARPTHLSPARANAQPVSPAEPSPTTTIETSSQRSMIWPIPEPPPEIQHQPESRRPALRFFPTQRPRIRLDNIPSIQIPHYNEKVEPINEKTPISSLHPGLGIINGPPKPPSIEISAPVEEDVEDCPNLAERIEKRLYQYSISGNIIKRWLMEIISWVFSAMCMAAVIIVLIILKDDPLTKWSLAETTGLTLNAYISILSKMAGAALIIPVSEALGQLKWSWFQQNSKQMWDFEIFDNASRGPWGSFLLLIRTKGKALAALGAMITLCMMALDPFFQQVVDFPDRWALQPTSSKIPMTKNYDPGLGKVFIEGVEMVTDDKDMFLVVEKFAYGNGTQPVPFGNGTRPDIPLSCPTSNCTWTEYDTLGVCSQCEDISSYLTFTCLTTRVDWTANTTGGLDVEGGYPNATMCGYFLNATSDDPVLMSGYLVNSNESTENEVLLMRSLPLTTILNKDPLYGNGSIHFKNLRNTISDVLIVSAANGSAAGVYAHERPIAHECVLSWCIKTIRSSYEYGTYSEEVIETFHNTTSGPFPWLSTPFQSDVGGGTNGTDITYNEDIVINAQSPRDGRKLSGFGTSRKIATAIMTGLTDIFPSFSTVANEDAAPIMRFKTWQDGVAWNRELDFNPWTAPNNLTRHMERFSVAMTNVIRSAPSNEMLEGKAFSKENYVSVRWEWLTLPIGLLFMAFIFLSATIFKSTLEREQVGVLKNSAILTLLYGVPDNVRGQLTRSSSTGTPRAKAKELKVKLNKNMSWRVSGNFFAPLAPRVPRTQPPPGWI</sequence>
<dbReference type="Proteomes" id="UP000249757">
    <property type="component" value="Unassembled WGS sequence"/>
</dbReference>
<evidence type="ECO:0000313" key="4">
    <source>
        <dbReference type="Proteomes" id="UP000249757"/>
    </source>
</evidence>
<feature type="transmembrane region" description="Helical" evidence="2">
    <location>
        <begin position="197"/>
        <end position="217"/>
    </location>
</feature>
<gene>
    <name evidence="3" type="ORF">Ptr86124_007463</name>
</gene>
<evidence type="ECO:0000256" key="1">
    <source>
        <dbReference type="SAM" id="MobiDB-lite"/>
    </source>
</evidence>
<dbReference type="Pfam" id="PF11374">
    <property type="entry name" value="DUF3176"/>
    <property type="match status" value="1"/>
</dbReference>
<feature type="compositionally biased region" description="Low complexity" evidence="1">
    <location>
        <begin position="30"/>
        <end position="45"/>
    </location>
</feature>
<feature type="region of interest" description="Disordered" evidence="1">
    <location>
        <begin position="25"/>
        <end position="70"/>
    </location>
</feature>
<evidence type="ECO:0000313" key="3">
    <source>
        <dbReference type="EMBL" id="KAI1513561.1"/>
    </source>
</evidence>
<feature type="transmembrane region" description="Helical" evidence="2">
    <location>
        <begin position="300"/>
        <end position="319"/>
    </location>
</feature>
<accession>A0A922NCS5</accession>
<dbReference type="AlphaFoldDB" id="A0A922NCS5"/>
<keyword evidence="4" id="KW-1185">Reference proteome</keyword>
<feature type="transmembrane region" description="Helical" evidence="2">
    <location>
        <begin position="716"/>
        <end position="736"/>
    </location>
</feature>
<dbReference type="PANTHER" id="PTHR35394">
    <property type="entry name" value="DUF3176 DOMAIN-CONTAINING PROTEIN"/>
    <property type="match status" value="1"/>
</dbReference>
<feature type="transmembrane region" description="Helical" evidence="2">
    <location>
        <begin position="237"/>
        <end position="258"/>
    </location>
</feature>
<keyword evidence="2" id="KW-0812">Transmembrane</keyword>
<proteinExistence type="predicted"/>
<protein>
    <submittedName>
        <fullName evidence="3">DUF3176 containing protein</fullName>
    </submittedName>
</protein>
<name>A0A922NCS5_9PLEO</name>
<evidence type="ECO:0000256" key="2">
    <source>
        <dbReference type="SAM" id="Phobius"/>
    </source>
</evidence>
<feature type="compositionally biased region" description="Low complexity" evidence="1">
    <location>
        <begin position="61"/>
        <end position="70"/>
    </location>
</feature>